<keyword evidence="1" id="KW-0812">Transmembrane</keyword>
<dbReference type="GO" id="GO:0004190">
    <property type="term" value="F:aspartic-type endopeptidase activity"/>
    <property type="evidence" value="ECO:0007669"/>
    <property type="project" value="InterPro"/>
</dbReference>
<dbReference type="Pfam" id="PF13975">
    <property type="entry name" value="gag-asp_proteas"/>
    <property type="match status" value="1"/>
</dbReference>
<dbReference type="EMBL" id="LT670818">
    <property type="protein sequence ID" value="SHH32566.1"/>
    <property type="molecule type" value="Genomic_DNA"/>
</dbReference>
<keyword evidence="1" id="KW-0472">Membrane</keyword>
<evidence type="ECO:0000256" key="1">
    <source>
        <dbReference type="SAM" id="Phobius"/>
    </source>
</evidence>
<dbReference type="InterPro" id="IPR001969">
    <property type="entry name" value="Aspartic_peptidase_AS"/>
</dbReference>
<name>A0A1M5S294_9BRAD</name>
<accession>A0A1M5S294</accession>
<dbReference type="Proteomes" id="UP000190675">
    <property type="component" value="Chromosome I"/>
</dbReference>
<keyword evidence="2" id="KW-0645">Protease</keyword>
<proteinExistence type="predicted"/>
<gene>
    <name evidence="2" type="ORF">SAMN05444169_6899</name>
</gene>
<evidence type="ECO:0000313" key="2">
    <source>
        <dbReference type="EMBL" id="SHH32566.1"/>
    </source>
</evidence>
<organism evidence="2 3">
    <name type="scientific">Bradyrhizobium erythrophlei</name>
    <dbReference type="NCBI Taxonomy" id="1437360"/>
    <lineage>
        <taxon>Bacteria</taxon>
        <taxon>Pseudomonadati</taxon>
        <taxon>Pseudomonadota</taxon>
        <taxon>Alphaproteobacteria</taxon>
        <taxon>Hyphomicrobiales</taxon>
        <taxon>Nitrobacteraceae</taxon>
        <taxon>Bradyrhizobium</taxon>
    </lineage>
</organism>
<dbReference type="RefSeq" id="WP_079569937.1">
    <property type="nucleotide sequence ID" value="NZ_LT670818.1"/>
</dbReference>
<evidence type="ECO:0000313" key="3">
    <source>
        <dbReference type="Proteomes" id="UP000190675"/>
    </source>
</evidence>
<dbReference type="InterPro" id="IPR021109">
    <property type="entry name" value="Peptidase_aspartic_dom_sf"/>
</dbReference>
<dbReference type="InterPro" id="IPR011990">
    <property type="entry name" value="TPR-like_helical_dom_sf"/>
</dbReference>
<feature type="transmembrane region" description="Helical" evidence="1">
    <location>
        <begin position="23"/>
        <end position="46"/>
    </location>
</feature>
<dbReference type="Gene3D" id="1.25.40.10">
    <property type="entry name" value="Tetratricopeptide repeat domain"/>
    <property type="match status" value="1"/>
</dbReference>
<dbReference type="CDD" id="cd05483">
    <property type="entry name" value="retropepsin_like_bacteria"/>
    <property type="match status" value="1"/>
</dbReference>
<dbReference type="SUPFAM" id="SSF48452">
    <property type="entry name" value="TPR-like"/>
    <property type="match status" value="1"/>
</dbReference>
<dbReference type="SUPFAM" id="SSF50630">
    <property type="entry name" value="Acid proteases"/>
    <property type="match status" value="1"/>
</dbReference>
<sequence>MIERDFTATRTDRSGAYVEERNIVVPIIAGIVAIVVAMGSAGYYFYTNAEMFNPYKKTYEKLGIDLPRSFERFELASKYLDQVTREPCDNVAFTALAKRMEAAGYPRESAKSLEAYNRSCTFSEEMLQSAYAAYTRIGDHKAAIGVADELVKFDPASYDYRFMRGSAHEHDRDYKAALADYISTLDLFPDLSNVDGSQFYQVSTMYDKLGKPCDAIGPLETFISYNVRERQSQQIAKLISDYSRKGNCAATYANGSARVVIPPNKLVDVFINGVPARMIIDTGASLVSLTPGMAVRARIVPDATDLIEVKVVGGLLKQATGYAQILQVGTATAANVPVLIAIGSTDAFGRGVDGLLGMSFLSRYTVALSSGLLELKPRNRNSTP</sequence>
<dbReference type="PROSITE" id="PS00141">
    <property type="entry name" value="ASP_PROTEASE"/>
    <property type="match status" value="1"/>
</dbReference>
<dbReference type="Gene3D" id="2.40.70.10">
    <property type="entry name" value="Acid Proteases"/>
    <property type="match status" value="1"/>
</dbReference>
<dbReference type="GO" id="GO:0006508">
    <property type="term" value="P:proteolysis"/>
    <property type="evidence" value="ECO:0007669"/>
    <property type="project" value="UniProtKB-KW"/>
</dbReference>
<keyword evidence="2" id="KW-0378">Hydrolase</keyword>
<dbReference type="InterPro" id="IPR034122">
    <property type="entry name" value="Retropepsin-like_bacterial"/>
</dbReference>
<keyword evidence="1" id="KW-1133">Transmembrane helix</keyword>
<reference evidence="2 3" key="1">
    <citation type="submission" date="2016-11" db="EMBL/GenBank/DDBJ databases">
        <authorList>
            <person name="Jaros S."/>
            <person name="Januszkiewicz K."/>
            <person name="Wedrychowicz H."/>
        </authorList>
    </citation>
    <scope>NUCLEOTIDE SEQUENCE [LARGE SCALE GENOMIC DNA]</scope>
    <source>
        <strain evidence="2 3">GAS242</strain>
    </source>
</reference>
<dbReference type="OrthoDB" id="7595324at2"/>
<protein>
    <submittedName>
        <fullName evidence="2">Aspartyl protease family protein</fullName>
    </submittedName>
</protein>
<dbReference type="AlphaFoldDB" id="A0A1M5S294"/>